<feature type="binding site" evidence="13">
    <location>
        <position position="334"/>
    </location>
    <ligand>
        <name>NAD(+)</name>
        <dbReference type="ChEBI" id="CHEBI:57540"/>
    </ligand>
</feature>
<dbReference type="InterPro" id="IPR036188">
    <property type="entry name" value="FAD/NAD-bd_sf"/>
</dbReference>
<keyword evidence="8 13" id="KW-0520">NAD</keyword>
<keyword evidence="10 15" id="KW-0676">Redox-active center</keyword>
<dbReference type="Pfam" id="PF02852">
    <property type="entry name" value="Pyr_redox_dim"/>
    <property type="match status" value="1"/>
</dbReference>
<reference evidence="18 19" key="1">
    <citation type="submission" date="2020-08" db="EMBL/GenBank/DDBJ databases">
        <title>Complete genome sequence of Entomobacter blattae G55GP.</title>
        <authorList>
            <person name="Poehlein A."/>
            <person name="Guzman J."/>
            <person name="Daniel R."/>
            <person name="Vilcinskas A."/>
        </authorList>
    </citation>
    <scope>NUCLEOTIDE SEQUENCE [LARGE SCALE GENOMIC DNA]</scope>
    <source>
        <strain evidence="18 19">G55GP</strain>
    </source>
</reference>
<dbReference type="Proteomes" id="UP000516349">
    <property type="component" value="Chromosome"/>
</dbReference>
<name>A0A7H1NPG8_9PROT</name>
<dbReference type="SUPFAM" id="SSF51230">
    <property type="entry name" value="Single hybrid motif"/>
    <property type="match status" value="1"/>
</dbReference>
<evidence type="ECO:0000256" key="16">
    <source>
        <dbReference type="SAM" id="MobiDB-lite"/>
    </source>
</evidence>
<dbReference type="SUPFAM" id="SSF51905">
    <property type="entry name" value="FAD/NAD(P)-binding domain"/>
    <property type="match status" value="1"/>
</dbReference>
<evidence type="ECO:0000256" key="13">
    <source>
        <dbReference type="PIRSR" id="PIRSR000350-3"/>
    </source>
</evidence>
<accession>A0A7H1NPG8</accession>
<dbReference type="Gene3D" id="3.50.50.60">
    <property type="entry name" value="FAD/NAD(P)-binding domain"/>
    <property type="match status" value="2"/>
</dbReference>
<evidence type="ECO:0000313" key="19">
    <source>
        <dbReference type="Proteomes" id="UP000516349"/>
    </source>
</evidence>
<dbReference type="PROSITE" id="PS50968">
    <property type="entry name" value="BIOTINYL_LIPOYL"/>
    <property type="match status" value="1"/>
</dbReference>
<dbReference type="PRINTS" id="PR00411">
    <property type="entry name" value="PNDRDTASEI"/>
</dbReference>
<evidence type="ECO:0000256" key="2">
    <source>
        <dbReference type="ARBA" id="ARBA00007532"/>
    </source>
</evidence>
<comment type="catalytic activity">
    <reaction evidence="11 15">
        <text>N(6)-[(R)-dihydrolipoyl]-L-lysyl-[protein] + NAD(+) = N(6)-[(R)-lipoyl]-L-lysyl-[protein] + NADH + H(+)</text>
        <dbReference type="Rhea" id="RHEA:15045"/>
        <dbReference type="Rhea" id="RHEA-COMP:10474"/>
        <dbReference type="Rhea" id="RHEA-COMP:10475"/>
        <dbReference type="ChEBI" id="CHEBI:15378"/>
        <dbReference type="ChEBI" id="CHEBI:57540"/>
        <dbReference type="ChEBI" id="CHEBI:57945"/>
        <dbReference type="ChEBI" id="CHEBI:83099"/>
        <dbReference type="ChEBI" id="CHEBI:83100"/>
        <dbReference type="EC" id="1.8.1.4"/>
    </reaction>
</comment>
<comment type="similarity">
    <text evidence="2 15">Belongs to the class-I pyridine nucleotide-disulfide oxidoreductase family.</text>
</comment>
<dbReference type="CDD" id="cd06849">
    <property type="entry name" value="lipoyl_domain"/>
    <property type="match status" value="1"/>
</dbReference>
<dbReference type="PRINTS" id="PR00368">
    <property type="entry name" value="FADPNR"/>
</dbReference>
<gene>
    <name evidence="18" type="primary">sthA</name>
    <name evidence="18" type="ORF">JGUZn3_04280</name>
</gene>
<dbReference type="GO" id="GO:0004148">
    <property type="term" value="F:dihydrolipoyl dehydrogenase (NADH) activity"/>
    <property type="evidence" value="ECO:0007669"/>
    <property type="project" value="UniProtKB-EC"/>
</dbReference>
<keyword evidence="5" id="KW-0450">Lipoyl</keyword>
<feature type="disulfide bond" description="Redox-active" evidence="14">
    <location>
        <begin position="177"/>
        <end position="182"/>
    </location>
</feature>
<evidence type="ECO:0000256" key="1">
    <source>
        <dbReference type="ARBA" id="ARBA00001938"/>
    </source>
</evidence>
<dbReference type="InterPro" id="IPR012999">
    <property type="entry name" value="Pyr_OxRdtase_I_AS"/>
</dbReference>
<dbReference type="AlphaFoldDB" id="A0A7H1NPG8"/>
<dbReference type="Pfam" id="PF07992">
    <property type="entry name" value="Pyr_redox_2"/>
    <property type="match status" value="1"/>
</dbReference>
<evidence type="ECO:0000256" key="3">
    <source>
        <dbReference type="ARBA" id="ARBA00012608"/>
    </source>
</evidence>
<dbReference type="InterPro" id="IPR006258">
    <property type="entry name" value="Lipoamide_DH"/>
</dbReference>
<dbReference type="NCBIfam" id="TIGR01350">
    <property type="entry name" value="lipoamide_DH"/>
    <property type="match status" value="1"/>
</dbReference>
<evidence type="ECO:0000256" key="9">
    <source>
        <dbReference type="ARBA" id="ARBA00023157"/>
    </source>
</evidence>
<dbReference type="PANTHER" id="PTHR22912:SF151">
    <property type="entry name" value="DIHYDROLIPOYL DEHYDROGENASE, MITOCHONDRIAL"/>
    <property type="match status" value="1"/>
</dbReference>
<dbReference type="Gene3D" id="2.40.50.100">
    <property type="match status" value="1"/>
</dbReference>
<dbReference type="Pfam" id="PF00364">
    <property type="entry name" value="Biotin_lipoyl"/>
    <property type="match status" value="1"/>
</dbReference>
<dbReference type="GO" id="GO:0006103">
    <property type="term" value="P:2-oxoglutarate metabolic process"/>
    <property type="evidence" value="ECO:0007669"/>
    <property type="project" value="TreeGrafter"/>
</dbReference>
<evidence type="ECO:0000256" key="14">
    <source>
        <dbReference type="PIRSR" id="PIRSR000350-4"/>
    </source>
</evidence>
<evidence type="ECO:0000256" key="12">
    <source>
        <dbReference type="PIRSR" id="PIRSR000350-2"/>
    </source>
</evidence>
<dbReference type="InterPro" id="IPR016156">
    <property type="entry name" value="FAD/NAD-linked_Rdtase_dimer_sf"/>
</dbReference>
<comment type="cofactor">
    <cofactor evidence="1">
        <name>(R)-lipoate</name>
        <dbReference type="ChEBI" id="CHEBI:83088"/>
    </cofactor>
</comment>
<feature type="binding site" evidence="13">
    <location>
        <begin position="311"/>
        <end position="318"/>
    </location>
    <ligand>
        <name>NAD(+)</name>
        <dbReference type="ChEBI" id="CHEBI:57540"/>
    </ligand>
</feature>
<evidence type="ECO:0000256" key="7">
    <source>
        <dbReference type="ARBA" id="ARBA00023002"/>
    </source>
</evidence>
<feature type="binding site" evidence="13">
    <location>
        <begin position="450"/>
        <end position="453"/>
    </location>
    <ligand>
        <name>FAD</name>
        <dbReference type="ChEBI" id="CHEBI:57692"/>
    </ligand>
</feature>
<dbReference type="InterPro" id="IPR011053">
    <property type="entry name" value="Single_hybrid_motif"/>
</dbReference>
<evidence type="ECO:0000313" key="18">
    <source>
        <dbReference type="EMBL" id="QNT77678.1"/>
    </source>
</evidence>
<proteinExistence type="inferred from homology"/>
<dbReference type="EMBL" id="CP060244">
    <property type="protein sequence ID" value="QNT77678.1"/>
    <property type="molecule type" value="Genomic_DNA"/>
</dbReference>
<feature type="binding site" evidence="13">
    <location>
        <position position="444"/>
    </location>
    <ligand>
        <name>FAD</name>
        <dbReference type="ChEBI" id="CHEBI:57692"/>
    </ligand>
</feature>
<dbReference type="SUPFAM" id="SSF55424">
    <property type="entry name" value="FAD/NAD-linked reductases, dimerisation (C-terminal) domain"/>
    <property type="match status" value="1"/>
</dbReference>
<sequence>MVESLEVMDIVVPALGEGIEQAKLGRWVKNSGDAVKVGELVAELETDKVTVEIVALHSGTLGEIVAQEGAFVKEGQVLAKLDVKDSAENEPAQFHSPDIADQAQAPATIQSSSEQTSSEAAPFVDHTGASSPADKENIFDLAVIGGGPGGYACAIRAAQLGMKVACIEKRTTLGGTCLNVGCIPSKALLQSSENYHALMHDFAGHGIEADSVKISIEKMQQRKASVVEANVKGVEFLFRKNNVTWIKGEGVIESQGRIRVEDRIIEASKIVIATGSESADLPGIKIDEVDIVTSTGALAFSEVPQRLAVIGGGVIGVELGSVWKRLGAEVTVIEYADHLINGYDGEIVTLFERLMKKQGMALKMSSRVIEIERKDNGLVLQVEHVKKGTYSEVTVDKVLVAVGRKAYTARLGLEKVGVVLDERGRIKTDAHFATSVPGLYAIGDVIAGPMLAHKASEEGVAVAEHLAGKPFHIDYNIIPAVIYTWPEVAFVGKTEEALKAAGQDYKVGKFPFTASGRARALGTTEGMVKILADAKTDQVLGVHILGPTASELIAEVTMAMAFDASSEDIASVCHAHPTLSEAVKEAALAVTGRAIHI</sequence>
<keyword evidence="4 15" id="KW-0285">Flavoprotein</keyword>
<dbReference type="PIRSF" id="PIRSF000350">
    <property type="entry name" value="Mercury_reductase_MerA"/>
    <property type="match status" value="1"/>
</dbReference>
<dbReference type="PROSITE" id="PS00076">
    <property type="entry name" value="PYRIDINE_REDOX_1"/>
    <property type="match status" value="1"/>
</dbReference>
<keyword evidence="9" id="KW-1015">Disulfide bond</keyword>
<evidence type="ECO:0000256" key="15">
    <source>
        <dbReference type="RuleBase" id="RU003692"/>
    </source>
</evidence>
<dbReference type="FunFam" id="3.30.390.30:FF:000001">
    <property type="entry name" value="Dihydrolipoyl dehydrogenase"/>
    <property type="match status" value="1"/>
</dbReference>
<dbReference type="Gene3D" id="3.30.390.30">
    <property type="match status" value="1"/>
</dbReference>
<dbReference type="KEGG" id="ebla:JGUZn3_04280"/>
<evidence type="ECO:0000256" key="5">
    <source>
        <dbReference type="ARBA" id="ARBA00022823"/>
    </source>
</evidence>
<feature type="domain" description="Lipoyl-binding" evidence="17">
    <location>
        <begin position="7"/>
        <end position="82"/>
    </location>
</feature>
<feature type="active site" description="Proton acceptor" evidence="12">
    <location>
        <position position="576"/>
    </location>
</feature>
<dbReference type="InterPro" id="IPR000089">
    <property type="entry name" value="Biotin_lipoyl"/>
</dbReference>
<keyword evidence="7 15" id="KW-0560">Oxidoreductase</keyword>
<evidence type="ECO:0000256" key="11">
    <source>
        <dbReference type="ARBA" id="ARBA00049187"/>
    </source>
</evidence>
<evidence type="ECO:0000259" key="17">
    <source>
        <dbReference type="PROSITE" id="PS50968"/>
    </source>
</evidence>
<comment type="miscellaneous">
    <text evidence="15">The active site is a redox-active disulfide bond.</text>
</comment>
<evidence type="ECO:0000256" key="6">
    <source>
        <dbReference type="ARBA" id="ARBA00022827"/>
    </source>
</evidence>
<keyword evidence="19" id="KW-1185">Reference proteome</keyword>
<comment type="cofactor">
    <cofactor evidence="13 15">
        <name>FAD</name>
        <dbReference type="ChEBI" id="CHEBI:57692"/>
    </cofactor>
    <text evidence="13 15">Binds 1 FAD per subunit.</text>
</comment>
<protein>
    <recommendedName>
        <fullName evidence="3 15">Dihydrolipoyl dehydrogenase</fullName>
        <ecNumber evidence="3 15">1.8.1.4</ecNumber>
    </recommendedName>
</protein>
<dbReference type="InterPro" id="IPR023753">
    <property type="entry name" value="FAD/NAD-binding_dom"/>
</dbReference>
<feature type="binding site" evidence="13">
    <location>
        <begin position="274"/>
        <end position="276"/>
    </location>
    <ligand>
        <name>FAD</name>
        <dbReference type="ChEBI" id="CHEBI:57692"/>
    </ligand>
</feature>
<feature type="binding site" evidence="13">
    <location>
        <position position="186"/>
    </location>
    <ligand>
        <name>FAD</name>
        <dbReference type="ChEBI" id="CHEBI:57692"/>
    </ligand>
</feature>
<dbReference type="InterPro" id="IPR001100">
    <property type="entry name" value="Pyr_nuc-diS_OxRdtase"/>
</dbReference>
<feature type="binding site" evidence="13">
    <location>
        <position position="250"/>
    </location>
    <ligand>
        <name>FAD</name>
        <dbReference type="ChEBI" id="CHEBI:57692"/>
    </ligand>
</feature>
<dbReference type="GO" id="GO:0050660">
    <property type="term" value="F:flavin adenine dinucleotide binding"/>
    <property type="evidence" value="ECO:0007669"/>
    <property type="project" value="InterPro"/>
</dbReference>
<feature type="binding site" evidence="13">
    <location>
        <position position="403"/>
    </location>
    <ligand>
        <name>NAD(+)</name>
        <dbReference type="ChEBI" id="CHEBI:57540"/>
    </ligand>
</feature>
<evidence type="ECO:0000256" key="4">
    <source>
        <dbReference type="ARBA" id="ARBA00022630"/>
    </source>
</evidence>
<dbReference type="RefSeq" id="WP_238996862.1">
    <property type="nucleotide sequence ID" value="NZ_CP060244.1"/>
</dbReference>
<dbReference type="InterPro" id="IPR050151">
    <property type="entry name" value="Class-I_Pyr_Nuc-Dis_Oxidored"/>
</dbReference>
<dbReference type="PROSITE" id="PS00189">
    <property type="entry name" value="LIPOYL"/>
    <property type="match status" value="1"/>
</dbReference>
<evidence type="ECO:0000256" key="8">
    <source>
        <dbReference type="ARBA" id="ARBA00023027"/>
    </source>
</evidence>
<dbReference type="GO" id="GO:0005737">
    <property type="term" value="C:cytoplasm"/>
    <property type="evidence" value="ECO:0007669"/>
    <property type="project" value="UniProtKB-ARBA"/>
</dbReference>
<keyword evidence="13" id="KW-0547">Nucleotide-binding</keyword>
<dbReference type="InterPro" id="IPR004099">
    <property type="entry name" value="Pyr_nucl-diS_OxRdtase_dimer"/>
</dbReference>
<dbReference type="InterPro" id="IPR003016">
    <property type="entry name" value="2-oxoA_DH_lipoyl-BS"/>
</dbReference>
<feature type="compositionally biased region" description="Low complexity" evidence="16">
    <location>
        <begin position="107"/>
        <end position="120"/>
    </location>
</feature>
<dbReference type="PANTHER" id="PTHR22912">
    <property type="entry name" value="DISULFIDE OXIDOREDUCTASE"/>
    <property type="match status" value="1"/>
</dbReference>
<feature type="region of interest" description="Disordered" evidence="16">
    <location>
        <begin position="89"/>
        <end position="131"/>
    </location>
</feature>
<dbReference type="EC" id="1.8.1.4" evidence="3 15"/>
<keyword evidence="6 13" id="KW-0274">FAD</keyword>
<evidence type="ECO:0000256" key="10">
    <source>
        <dbReference type="ARBA" id="ARBA00023284"/>
    </source>
</evidence>
<organism evidence="18 19">
    <name type="scientific">Entomobacter blattae</name>
    <dbReference type="NCBI Taxonomy" id="2762277"/>
    <lineage>
        <taxon>Bacteria</taxon>
        <taxon>Pseudomonadati</taxon>
        <taxon>Pseudomonadota</taxon>
        <taxon>Alphaproteobacteria</taxon>
        <taxon>Acetobacterales</taxon>
        <taxon>Acetobacteraceae</taxon>
        <taxon>Entomobacter</taxon>
    </lineage>
</organism>